<name>A0A9P9IQK9_9HYPO</name>
<evidence type="ECO:0000313" key="3">
    <source>
        <dbReference type="Proteomes" id="UP000738349"/>
    </source>
</evidence>
<evidence type="ECO:0000256" key="1">
    <source>
        <dbReference type="SAM" id="Phobius"/>
    </source>
</evidence>
<keyword evidence="1" id="KW-0472">Membrane</keyword>
<dbReference type="OrthoDB" id="5279542at2759"/>
<reference evidence="2" key="1">
    <citation type="journal article" date="2021" name="Nat. Commun.">
        <title>Genetic determinants of endophytism in the Arabidopsis root mycobiome.</title>
        <authorList>
            <person name="Mesny F."/>
            <person name="Miyauchi S."/>
            <person name="Thiergart T."/>
            <person name="Pickel B."/>
            <person name="Atanasova L."/>
            <person name="Karlsson M."/>
            <person name="Huettel B."/>
            <person name="Barry K.W."/>
            <person name="Haridas S."/>
            <person name="Chen C."/>
            <person name="Bauer D."/>
            <person name="Andreopoulos W."/>
            <person name="Pangilinan J."/>
            <person name="LaButti K."/>
            <person name="Riley R."/>
            <person name="Lipzen A."/>
            <person name="Clum A."/>
            <person name="Drula E."/>
            <person name="Henrissat B."/>
            <person name="Kohler A."/>
            <person name="Grigoriev I.V."/>
            <person name="Martin F.M."/>
            <person name="Hacquard S."/>
        </authorList>
    </citation>
    <scope>NUCLEOTIDE SEQUENCE</scope>
    <source>
        <strain evidence="2">MPI-CAGE-AT-0147</strain>
    </source>
</reference>
<organism evidence="2 3">
    <name type="scientific">Dactylonectria macrodidyma</name>
    <dbReference type="NCBI Taxonomy" id="307937"/>
    <lineage>
        <taxon>Eukaryota</taxon>
        <taxon>Fungi</taxon>
        <taxon>Dikarya</taxon>
        <taxon>Ascomycota</taxon>
        <taxon>Pezizomycotina</taxon>
        <taxon>Sordariomycetes</taxon>
        <taxon>Hypocreomycetidae</taxon>
        <taxon>Hypocreales</taxon>
        <taxon>Nectriaceae</taxon>
        <taxon>Dactylonectria</taxon>
    </lineage>
</organism>
<feature type="transmembrane region" description="Helical" evidence="1">
    <location>
        <begin position="80"/>
        <end position="101"/>
    </location>
</feature>
<sequence>MASFQSSSTGIWISKLCLRICSIIFSAIIVAVSAIYASKYTIGPIITITPAAFVAVIWDCIEAICVCVSTGHFGIPHACAVLDLLLLLGFGAVTVLTGVISSKLSDSGFYIAYYQDEQGIGYLRVAVALGALATAVHVALFAIACYEIKNKGMSRVEPQPQIIYVQTGPNGEIMSSIPMAQMYQHPQTGHSTIEAPPMYSPTAEITPLHSPQNHIEMSNKETTAEVDGAVKGI</sequence>
<accession>A0A9P9IQK9</accession>
<keyword evidence="1" id="KW-1133">Transmembrane helix</keyword>
<feature type="transmembrane region" description="Helical" evidence="1">
    <location>
        <begin position="16"/>
        <end position="36"/>
    </location>
</feature>
<gene>
    <name evidence="2" type="ORF">EDB81DRAFT_764755</name>
</gene>
<dbReference type="AlphaFoldDB" id="A0A9P9IQK9"/>
<keyword evidence="3" id="KW-1185">Reference proteome</keyword>
<protein>
    <submittedName>
        <fullName evidence="2">Uncharacterized protein</fullName>
    </submittedName>
</protein>
<feature type="transmembrane region" description="Helical" evidence="1">
    <location>
        <begin position="121"/>
        <end position="146"/>
    </location>
</feature>
<keyword evidence="1" id="KW-0812">Transmembrane</keyword>
<proteinExistence type="predicted"/>
<dbReference type="Proteomes" id="UP000738349">
    <property type="component" value="Unassembled WGS sequence"/>
</dbReference>
<dbReference type="EMBL" id="JAGMUV010000019">
    <property type="protein sequence ID" value="KAH7127594.1"/>
    <property type="molecule type" value="Genomic_DNA"/>
</dbReference>
<evidence type="ECO:0000313" key="2">
    <source>
        <dbReference type="EMBL" id="KAH7127594.1"/>
    </source>
</evidence>
<feature type="transmembrane region" description="Helical" evidence="1">
    <location>
        <begin position="42"/>
        <end position="68"/>
    </location>
</feature>
<comment type="caution">
    <text evidence="2">The sequence shown here is derived from an EMBL/GenBank/DDBJ whole genome shotgun (WGS) entry which is preliminary data.</text>
</comment>